<dbReference type="PANTHER" id="PTHR43221">
    <property type="entry name" value="PROTEASE HTPX"/>
    <property type="match status" value="1"/>
</dbReference>
<sequence>MSVGPSRPQVDEQVIGAGTTVRFALLVVLLLVASSEMVLTVLSDLLGRNDVGCLLAAGADPDAGTLRAFLTLQTQNAAYEACLARYVGPPPPWWVAIAWPALLPAVAAVLFFALPAWKARRGRVVPLDAIDHSGDLRRVLADLVSVAGLARPPRFVVDPAAASVGAVVFGRNRSPTVCLHGGLLARARNDDGRFRAVLLHELAHIRYGDVTITYATVAVWRVFVAAVLLPFAAWCIGELVSSLRSPAAVPALPVLTRALLFTVVLIVLVHLARSDVLRSREIYADRAAVLWGAGPEHWVSPASGPARGAPARALGSFIELWRTHPRWDLRRDALTDPSALFDVPALPMFLTGAAATLINAQLSASLTQYGGLGAWWTLTAGMISAGLVAGVAGIALWRATVYAMLTSRPASTWVRAGLGLGCGMVAGELVMSRIAVFEWLPPHPEVLLLGVVAGIVFAWWVAQCAHLWARRWWGPSLRPAMLLSLAAAGLALSSWFGWWRSEGAQLALGPPATVADEVRLLEEFFPGPPGDRWATLWAVATVDPLLTGIAFRPLAPTAVAVLWLVPVAALAIRPTGGVPRWARAAVGNAGDASGPAREPPPLGRVLVPGLWGGALAWAAAVVVQAYMHAHPPSSGQPSALYRLIYAVWLLVGLFVASGAAAVVAGAFVRRYRLLTVLIAAETAAVVGLAGMLVLLSVDGCVPPLNTLRTTCHWDPGSSWSFLRPFLALGVVLPGLIAIVVAAVGTVVRGFRSPPAPPARGRTRAERRGPLAGRVGVAALCAVAVGITASGETHLVGAAATAQDAPDHRLSLRVPGEEASPQMTAMQVVSWFRVGGQELMARFVADLRDVGDAVAAPDGTLVDHVPVSRVRPLCADIGRFAQDADRYFRVPEPQAQLLWQTLTAQAAAGGADCVQALDERNADLLGTAVAELERAGATGGLFGRRLNEVAEKAMPS</sequence>
<keyword evidence="11 12" id="KW-0472">Membrane</keyword>
<evidence type="ECO:0000256" key="10">
    <source>
        <dbReference type="ARBA" id="ARBA00023049"/>
    </source>
</evidence>
<feature type="transmembrane region" description="Helical" evidence="12">
    <location>
        <begin position="21"/>
        <end position="42"/>
    </location>
</feature>
<keyword evidence="4" id="KW-0645">Protease</keyword>
<evidence type="ECO:0000256" key="8">
    <source>
        <dbReference type="ARBA" id="ARBA00022833"/>
    </source>
</evidence>
<feature type="transmembrane region" description="Helical" evidence="12">
    <location>
        <begin position="418"/>
        <end position="440"/>
    </location>
</feature>
<feature type="domain" description="Peptidase M48" evidence="13">
    <location>
        <begin position="134"/>
        <end position="335"/>
    </location>
</feature>
<feature type="transmembrane region" description="Helical" evidence="12">
    <location>
        <begin position="480"/>
        <end position="498"/>
    </location>
</feature>
<evidence type="ECO:0000256" key="7">
    <source>
        <dbReference type="ARBA" id="ARBA00022801"/>
    </source>
</evidence>
<reference evidence="15" key="1">
    <citation type="journal article" date="2019" name="Int. J. Syst. Evol. Microbiol.">
        <title>The Global Catalogue of Microorganisms (GCM) 10K type strain sequencing project: providing services to taxonomists for standard genome sequencing and annotation.</title>
        <authorList>
            <consortium name="The Broad Institute Genomics Platform"/>
            <consortium name="The Broad Institute Genome Sequencing Center for Infectious Disease"/>
            <person name="Wu L."/>
            <person name="Ma J."/>
        </authorList>
    </citation>
    <scope>NUCLEOTIDE SEQUENCE [LARGE SCALE GENOMIC DNA]</scope>
    <source>
        <strain evidence="15">JCM 18302</strain>
    </source>
</reference>
<evidence type="ECO:0000313" key="15">
    <source>
        <dbReference type="Proteomes" id="UP001500804"/>
    </source>
</evidence>
<dbReference type="Pfam" id="PF01435">
    <property type="entry name" value="Peptidase_M48"/>
    <property type="match status" value="1"/>
</dbReference>
<keyword evidence="8" id="KW-0862">Zinc</keyword>
<feature type="transmembrane region" description="Helical" evidence="12">
    <location>
        <begin position="674"/>
        <end position="697"/>
    </location>
</feature>
<protein>
    <recommendedName>
        <fullName evidence="13">Peptidase M48 domain-containing protein</fullName>
    </recommendedName>
</protein>
<feature type="transmembrane region" description="Helical" evidence="12">
    <location>
        <begin position="212"/>
        <end position="234"/>
    </location>
</feature>
<keyword evidence="5 12" id="KW-0812">Transmembrane</keyword>
<dbReference type="Proteomes" id="UP001500804">
    <property type="component" value="Unassembled WGS sequence"/>
</dbReference>
<feature type="transmembrane region" description="Helical" evidence="12">
    <location>
        <begin position="93"/>
        <end position="114"/>
    </location>
</feature>
<accession>A0ABP9NCW2</accession>
<evidence type="ECO:0000256" key="11">
    <source>
        <dbReference type="ARBA" id="ARBA00023136"/>
    </source>
</evidence>
<dbReference type="InterPro" id="IPR001915">
    <property type="entry name" value="Peptidase_M48"/>
</dbReference>
<keyword evidence="9 12" id="KW-1133">Transmembrane helix</keyword>
<keyword evidence="7" id="KW-0378">Hydrolase</keyword>
<feature type="transmembrane region" description="Helical" evidence="12">
    <location>
        <begin position="374"/>
        <end position="397"/>
    </location>
</feature>
<evidence type="ECO:0000256" key="2">
    <source>
        <dbReference type="ARBA" id="ARBA00004651"/>
    </source>
</evidence>
<organism evidence="14 15">
    <name type="scientific">Pseudonocardia adelaidensis</name>
    <dbReference type="NCBI Taxonomy" id="648754"/>
    <lineage>
        <taxon>Bacteria</taxon>
        <taxon>Bacillati</taxon>
        <taxon>Actinomycetota</taxon>
        <taxon>Actinomycetes</taxon>
        <taxon>Pseudonocardiales</taxon>
        <taxon>Pseudonocardiaceae</taxon>
        <taxon>Pseudonocardia</taxon>
    </lineage>
</organism>
<evidence type="ECO:0000256" key="9">
    <source>
        <dbReference type="ARBA" id="ARBA00022989"/>
    </source>
</evidence>
<comment type="caution">
    <text evidence="14">The sequence shown here is derived from an EMBL/GenBank/DDBJ whole genome shotgun (WGS) entry which is preliminary data.</text>
</comment>
<keyword evidence="3" id="KW-1003">Cell membrane</keyword>
<evidence type="ECO:0000256" key="4">
    <source>
        <dbReference type="ARBA" id="ARBA00022670"/>
    </source>
</evidence>
<keyword evidence="10" id="KW-0482">Metalloprotease</keyword>
<comment type="cofactor">
    <cofactor evidence="1">
        <name>Zn(2+)</name>
        <dbReference type="ChEBI" id="CHEBI:29105"/>
    </cofactor>
</comment>
<feature type="transmembrane region" description="Helical" evidence="12">
    <location>
        <begin position="339"/>
        <end position="362"/>
    </location>
</feature>
<evidence type="ECO:0000256" key="6">
    <source>
        <dbReference type="ARBA" id="ARBA00022723"/>
    </source>
</evidence>
<gene>
    <name evidence="14" type="ORF">GCM10023320_06850</name>
</gene>
<feature type="transmembrane region" description="Helical" evidence="12">
    <location>
        <begin position="605"/>
        <end position="627"/>
    </location>
</feature>
<dbReference type="PANTHER" id="PTHR43221:SF1">
    <property type="entry name" value="PROTEASE HTPX"/>
    <property type="match status" value="1"/>
</dbReference>
<keyword evidence="15" id="KW-1185">Reference proteome</keyword>
<dbReference type="Gene3D" id="3.30.2010.10">
    <property type="entry name" value="Metalloproteases ('zincins'), catalytic domain"/>
    <property type="match status" value="1"/>
</dbReference>
<feature type="transmembrane region" description="Helical" evidence="12">
    <location>
        <begin position="446"/>
        <end position="468"/>
    </location>
</feature>
<feature type="transmembrane region" description="Helical" evidence="12">
    <location>
        <begin position="254"/>
        <end position="272"/>
    </location>
</feature>
<feature type="transmembrane region" description="Helical" evidence="12">
    <location>
        <begin position="639"/>
        <end position="667"/>
    </location>
</feature>
<dbReference type="CDD" id="cd07329">
    <property type="entry name" value="M56_like"/>
    <property type="match status" value="1"/>
</dbReference>
<feature type="transmembrane region" description="Helical" evidence="12">
    <location>
        <begin position="725"/>
        <end position="750"/>
    </location>
</feature>
<keyword evidence="6" id="KW-0479">Metal-binding</keyword>
<evidence type="ECO:0000259" key="13">
    <source>
        <dbReference type="Pfam" id="PF01435"/>
    </source>
</evidence>
<dbReference type="InterPro" id="IPR050083">
    <property type="entry name" value="HtpX_protease"/>
</dbReference>
<feature type="transmembrane region" description="Helical" evidence="12">
    <location>
        <begin position="554"/>
        <end position="572"/>
    </location>
</feature>
<evidence type="ECO:0000313" key="14">
    <source>
        <dbReference type="EMBL" id="GAA5112517.1"/>
    </source>
</evidence>
<name>A0ABP9NCW2_9PSEU</name>
<proteinExistence type="predicted"/>
<evidence type="ECO:0000256" key="5">
    <source>
        <dbReference type="ARBA" id="ARBA00022692"/>
    </source>
</evidence>
<evidence type="ECO:0000256" key="1">
    <source>
        <dbReference type="ARBA" id="ARBA00001947"/>
    </source>
</evidence>
<dbReference type="EMBL" id="BAABJO010000002">
    <property type="protein sequence ID" value="GAA5112517.1"/>
    <property type="molecule type" value="Genomic_DNA"/>
</dbReference>
<evidence type="ECO:0000256" key="3">
    <source>
        <dbReference type="ARBA" id="ARBA00022475"/>
    </source>
</evidence>
<comment type="subcellular location">
    <subcellularLocation>
        <location evidence="2">Cell membrane</location>
        <topology evidence="2">Multi-pass membrane protein</topology>
    </subcellularLocation>
</comment>
<feature type="transmembrane region" description="Helical" evidence="12">
    <location>
        <begin position="770"/>
        <end position="788"/>
    </location>
</feature>
<evidence type="ECO:0000256" key="12">
    <source>
        <dbReference type="SAM" id="Phobius"/>
    </source>
</evidence>